<name>A0A5B9PNT4_9BACT</name>
<dbReference type="EMBL" id="CP042912">
    <property type="protein sequence ID" value="QEG23913.1"/>
    <property type="molecule type" value="Genomic_DNA"/>
</dbReference>
<dbReference type="SUPFAM" id="SSF53649">
    <property type="entry name" value="Alkaline phosphatase-like"/>
    <property type="match status" value="1"/>
</dbReference>
<dbReference type="RefSeq" id="WP_075082968.1">
    <property type="nucleotide sequence ID" value="NZ_CP042912.1"/>
</dbReference>
<dbReference type="KEGG" id="mff:MFFC18_38180"/>
<dbReference type="InterPro" id="IPR002591">
    <property type="entry name" value="Phosphodiest/P_Trfase"/>
</dbReference>
<dbReference type="Proteomes" id="UP000322214">
    <property type="component" value="Chromosome"/>
</dbReference>
<dbReference type="Pfam" id="PF01663">
    <property type="entry name" value="Phosphodiest"/>
    <property type="match status" value="1"/>
</dbReference>
<sequence>MSSKRLVFLTVPGLRRKDLQKMPNLQMLTSSGCVSTVRHAFPCVTWPSQANVLTGKAADSHGVVANGFYWRDECKVEMWTAWNEVIQQPQIWDLLKDKGLKSAAWFPMLSKGCGADYVCMPAPIHKPDGSEDLWCYTKPQEFYGELLEKYDHFPLKHFWGPLANIKSSKWIANSAVECARKFKPDFFYIYLPHLDYAAQKFGPDSEQAIAAVEELDALIGELVADMNAGLEDPSWMVLSEYVITAVDHVSYPNRILRNAGLLSVCESDSDPGKEMLDFEHSDAWALVDHQFSHVFVKDRNEETIARVVELFQDTEGIDKVLVGPERGDLDHERSGDVVLVSNANSWQAYYWWLDDSLAPSFAHTVDIHRKPGYDPIELCFDMATMSVPLDATLVKGSHGVPQEPGKEQGVLACSDAALLDGDVLSETQVFESVIRFFQQA</sequence>
<dbReference type="Gene3D" id="3.40.720.10">
    <property type="entry name" value="Alkaline Phosphatase, subunit A"/>
    <property type="match status" value="1"/>
</dbReference>
<keyword evidence="2" id="KW-1185">Reference proteome</keyword>
<dbReference type="OrthoDB" id="9771966at2"/>
<reference evidence="1 2" key="1">
    <citation type="submission" date="2019-08" db="EMBL/GenBank/DDBJ databases">
        <title>Deep-cultivation of Planctomycetes and their phenomic and genomic characterization uncovers novel biology.</title>
        <authorList>
            <person name="Wiegand S."/>
            <person name="Jogler M."/>
            <person name="Boedeker C."/>
            <person name="Pinto D."/>
            <person name="Vollmers J."/>
            <person name="Rivas-Marin E."/>
            <person name="Kohn T."/>
            <person name="Peeters S.H."/>
            <person name="Heuer A."/>
            <person name="Rast P."/>
            <person name="Oberbeckmann S."/>
            <person name="Bunk B."/>
            <person name="Jeske O."/>
            <person name="Meyerdierks A."/>
            <person name="Storesund J.E."/>
            <person name="Kallscheuer N."/>
            <person name="Luecker S."/>
            <person name="Lage O.M."/>
            <person name="Pohl T."/>
            <person name="Merkel B.J."/>
            <person name="Hornburger P."/>
            <person name="Mueller R.-W."/>
            <person name="Bruemmer F."/>
            <person name="Labrenz M."/>
            <person name="Spormann A.M."/>
            <person name="Op den Camp H."/>
            <person name="Overmann J."/>
            <person name="Amann R."/>
            <person name="Jetten M.S.M."/>
            <person name="Mascher T."/>
            <person name="Medema M.H."/>
            <person name="Devos D.P."/>
            <person name="Kaster A.-K."/>
            <person name="Ovreas L."/>
            <person name="Rohde M."/>
            <person name="Galperin M.Y."/>
            <person name="Jogler C."/>
        </authorList>
    </citation>
    <scope>NUCLEOTIDE SEQUENCE [LARGE SCALE GENOMIC DNA]</scope>
    <source>
        <strain evidence="1 2">FC18</strain>
    </source>
</reference>
<dbReference type="PANTHER" id="PTHR10151">
    <property type="entry name" value="ECTONUCLEOTIDE PYROPHOSPHATASE/PHOSPHODIESTERASE"/>
    <property type="match status" value="1"/>
</dbReference>
<proteinExistence type="predicted"/>
<dbReference type="STRING" id="980251.GCA_001642875_00167"/>
<evidence type="ECO:0000313" key="2">
    <source>
        <dbReference type="Proteomes" id="UP000322214"/>
    </source>
</evidence>
<protein>
    <submittedName>
        <fullName evidence="1">Type I phosphodiesterase / nucleotide pyrophosphatase</fullName>
    </submittedName>
</protein>
<dbReference type="PROSITE" id="PS51257">
    <property type="entry name" value="PROKAR_LIPOPROTEIN"/>
    <property type="match status" value="1"/>
</dbReference>
<dbReference type="GO" id="GO:0016787">
    <property type="term" value="F:hydrolase activity"/>
    <property type="evidence" value="ECO:0007669"/>
    <property type="project" value="UniProtKB-ARBA"/>
</dbReference>
<dbReference type="AlphaFoldDB" id="A0A5B9PNT4"/>
<dbReference type="InterPro" id="IPR017850">
    <property type="entry name" value="Alkaline_phosphatase_core_sf"/>
</dbReference>
<gene>
    <name evidence="1" type="ORF">MFFC18_38180</name>
</gene>
<accession>A0A5B9PNT4</accession>
<organism evidence="1 2">
    <name type="scientific">Mariniblastus fucicola</name>
    <dbReference type="NCBI Taxonomy" id="980251"/>
    <lineage>
        <taxon>Bacteria</taxon>
        <taxon>Pseudomonadati</taxon>
        <taxon>Planctomycetota</taxon>
        <taxon>Planctomycetia</taxon>
        <taxon>Pirellulales</taxon>
        <taxon>Pirellulaceae</taxon>
        <taxon>Mariniblastus</taxon>
    </lineage>
</organism>
<evidence type="ECO:0000313" key="1">
    <source>
        <dbReference type="EMBL" id="QEG23913.1"/>
    </source>
</evidence>
<dbReference type="PANTHER" id="PTHR10151:SF120">
    <property type="entry name" value="BIS(5'-ADENOSYL)-TRIPHOSPHATASE"/>
    <property type="match status" value="1"/>
</dbReference>